<evidence type="ECO:0000256" key="3">
    <source>
        <dbReference type="ARBA" id="ARBA00022692"/>
    </source>
</evidence>
<evidence type="ECO:0000256" key="6">
    <source>
        <dbReference type="ARBA" id="ARBA00023136"/>
    </source>
</evidence>
<reference evidence="7 8" key="1">
    <citation type="journal article" date="2020" name="IScience">
        <title>Genome Sequencing of the Endangered Kingdonia uniflora (Circaeasteraceae, Ranunculales) Reveals Potential Mechanisms of Evolutionary Specialization.</title>
        <authorList>
            <person name="Sun Y."/>
            <person name="Deng T."/>
            <person name="Zhang A."/>
            <person name="Moore M.J."/>
            <person name="Landis J.B."/>
            <person name="Lin N."/>
            <person name="Zhang H."/>
            <person name="Zhang X."/>
            <person name="Huang J."/>
            <person name="Zhang X."/>
            <person name="Sun H."/>
            <person name="Wang H."/>
        </authorList>
    </citation>
    <scope>NUCLEOTIDE SEQUENCE [LARGE SCALE GENOMIC DNA]</scope>
    <source>
        <strain evidence="7">TB1705</strain>
        <tissue evidence="7">Leaf</tissue>
    </source>
</reference>
<evidence type="ECO:0000313" key="7">
    <source>
        <dbReference type="EMBL" id="KAF6170296.1"/>
    </source>
</evidence>
<accession>A0A7J7NSZ1</accession>
<protein>
    <submittedName>
        <fullName evidence="7">Uncharacterized protein</fullName>
    </submittedName>
</protein>
<keyword evidence="5" id="KW-1133">Transmembrane helix</keyword>
<dbReference type="AlphaFoldDB" id="A0A7J7NSZ1"/>
<dbReference type="EMBL" id="JACGCM010000593">
    <property type="protein sequence ID" value="KAF6170296.1"/>
    <property type="molecule type" value="Genomic_DNA"/>
</dbReference>
<name>A0A7J7NSZ1_9MAGN</name>
<keyword evidence="6" id="KW-0472">Membrane</keyword>
<keyword evidence="4" id="KW-1001">Plastid inner membrane</keyword>
<organism evidence="7 8">
    <name type="scientific">Kingdonia uniflora</name>
    <dbReference type="NCBI Taxonomy" id="39325"/>
    <lineage>
        <taxon>Eukaryota</taxon>
        <taxon>Viridiplantae</taxon>
        <taxon>Streptophyta</taxon>
        <taxon>Embryophyta</taxon>
        <taxon>Tracheophyta</taxon>
        <taxon>Spermatophyta</taxon>
        <taxon>Magnoliopsida</taxon>
        <taxon>Ranunculales</taxon>
        <taxon>Circaeasteraceae</taxon>
        <taxon>Kingdonia</taxon>
    </lineage>
</organism>
<dbReference type="GO" id="GO:0009706">
    <property type="term" value="C:chloroplast inner membrane"/>
    <property type="evidence" value="ECO:0007669"/>
    <property type="project" value="UniProtKB-SubCell"/>
</dbReference>
<dbReference type="InterPro" id="IPR030676">
    <property type="entry name" value="CitT-rel"/>
</dbReference>
<dbReference type="PANTHER" id="PTHR42826">
    <property type="entry name" value="DICARBOXYLATE TRANSPORTER 2.1, CHLOROPLASTIC"/>
    <property type="match status" value="1"/>
</dbReference>
<proteinExistence type="inferred from homology"/>
<evidence type="ECO:0000256" key="1">
    <source>
        <dbReference type="ARBA" id="ARBA00004478"/>
    </source>
</evidence>
<dbReference type="OrthoDB" id="1695362at2759"/>
<evidence type="ECO:0000256" key="4">
    <source>
        <dbReference type="ARBA" id="ARBA00022780"/>
    </source>
</evidence>
<dbReference type="GO" id="GO:0015140">
    <property type="term" value="F:malate transmembrane transporter activity"/>
    <property type="evidence" value="ECO:0007669"/>
    <property type="project" value="UniProtKB-ARBA"/>
</dbReference>
<gene>
    <name evidence="7" type="ORF">GIB67_042986</name>
</gene>
<dbReference type="Pfam" id="PF00939">
    <property type="entry name" value="Na_sulph_symp"/>
    <property type="match status" value="1"/>
</dbReference>
<dbReference type="InterPro" id="IPR001898">
    <property type="entry name" value="SLC13A/DASS"/>
</dbReference>
<keyword evidence="4" id="KW-0934">Plastid</keyword>
<comment type="subcellular location">
    <subcellularLocation>
        <location evidence="1">Plastid</location>
        <location evidence="1">Chloroplast inner membrane</location>
        <topology evidence="1">Multi-pass membrane protein</topology>
    </subcellularLocation>
</comment>
<comment type="similarity">
    <text evidence="2">Belongs to the SLC13A/DASS transporter (TC 2.A.47) family. DIT1 subfamily.</text>
</comment>
<dbReference type="Proteomes" id="UP000541444">
    <property type="component" value="Unassembled WGS sequence"/>
</dbReference>
<comment type="caution">
    <text evidence="7">The sequence shown here is derived from an EMBL/GenBank/DDBJ whole genome shotgun (WGS) entry which is preliminary data.</text>
</comment>
<evidence type="ECO:0000256" key="2">
    <source>
        <dbReference type="ARBA" id="ARBA00007349"/>
    </source>
</evidence>
<evidence type="ECO:0000256" key="5">
    <source>
        <dbReference type="ARBA" id="ARBA00022989"/>
    </source>
</evidence>
<evidence type="ECO:0000313" key="8">
    <source>
        <dbReference type="Proteomes" id="UP000541444"/>
    </source>
</evidence>
<keyword evidence="8" id="KW-1185">Reference proteome</keyword>
<keyword evidence="3" id="KW-0812">Transmembrane</keyword>
<sequence>MPSTIARAGGVFLPIIQSSLSSLSAGSEPDDPEVKKLGAYLVHSQLQSAGNSSALFLTAAANNLLCIKLAEELGVKIASPWISWFKAASLPALVSLLVTPFVLYKIFPPDTKDALDAPAIATLKLEQMGPVTKNEWVMIGTMLLAVSLWIFG</sequence>